<dbReference type="GeneID" id="54782910"/>
<accession>A0A642UKG3</accession>
<evidence type="ECO:0000256" key="1">
    <source>
        <dbReference type="ARBA" id="ARBA00004606"/>
    </source>
</evidence>
<feature type="signal peptide" evidence="7">
    <location>
        <begin position="1"/>
        <end position="17"/>
    </location>
</feature>
<dbReference type="GO" id="GO:0005794">
    <property type="term" value="C:Golgi apparatus"/>
    <property type="evidence" value="ECO:0007669"/>
    <property type="project" value="TreeGrafter"/>
</dbReference>
<evidence type="ECO:0000256" key="5">
    <source>
        <dbReference type="ARBA" id="ARBA00022968"/>
    </source>
</evidence>
<dbReference type="GO" id="GO:0000026">
    <property type="term" value="F:alpha-1,2-mannosyltransferase activity"/>
    <property type="evidence" value="ECO:0007669"/>
    <property type="project" value="TreeGrafter"/>
</dbReference>
<dbReference type="PANTHER" id="PTHR31121">
    <property type="entry name" value="ALPHA-1,2 MANNOSYLTRANSFERASE KTR1"/>
    <property type="match status" value="1"/>
</dbReference>
<keyword evidence="4" id="KW-0808">Transferase</keyword>
<feature type="active site" description="Nucleophile" evidence="6">
    <location>
        <position position="260"/>
    </location>
</feature>
<keyword evidence="3" id="KW-0328">Glycosyltransferase</keyword>
<organism evidence="8 9">
    <name type="scientific">Diutina rugosa</name>
    <name type="common">Yeast</name>
    <name type="synonym">Candida rugosa</name>
    <dbReference type="NCBI Taxonomy" id="5481"/>
    <lineage>
        <taxon>Eukaryota</taxon>
        <taxon>Fungi</taxon>
        <taxon>Dikarya</taxon>
        <taxon>Ascomycota</taxon>
        <taxon>Saccharomycotina</taxon>
        <taxon>Pichiomycetes</taxon>
        <taxon>Debaryomycetaceae</taxon>
        <taxon>Diutina</taxon>
    </lineage>
</organism>
<dbReference type="GO" id="GO:0006493">
    <property type="term" value="P:protein O-linked glycosylation"/>
    <property type="evidence" value="ECO:0007669"/>
    <property type="project" value="TreeGrafter"/>
</dbReference>
<dbReference type="Gene3D" id="3.90.550.10">
    <property type="entry name" value="Spore Coat Polysaccharide Biosynthesis Protein SpsA, Chain A"/>
    <property type="match status" value="1"/>
</dbReference>
<dbReference type="Pfam" id="PF01793">
    <property type="entry name" value="Glyco_transf_15"/>
    <property type="match status" value="1"/>
</dbReference>
<evidence type="ECO:0000256" key="2">
    <source>
        <dbReference type="ARBA" id="ARBA00007677"/>
    </source>
</evidence>
<dbReference type="InterPro" id="IPR029044">
    <property type="entry name" value="Nucleotide-diphossugar_trans"/>
</dbReference>
<dbReference type="OrthoDB" id="439943at2759"/>
<evidence type="ECO:0000256" key="6">
    <source>
        <dbReference type="PIRSR" id="PIRSR018153-1"/>
    </source>
</evidence>
<dbReference type="Proteomes" id="UP000449547">
    <property type="component" value="Unassembled WGS sequence"/>
</dbReference>
<dbReference type="EMBL" id="SWFT01000122">
    <property type="protein sequence ID" value="KAA8899592.1"/>
    <property type="molecule type" value="Genomic_DNA"/>
</dbReference>
<dbReference type="OMA" id="WSYPSHI"/>
<keyword evidence="5" id="KW-0735">Signal-anchor</keyword>
<dbReference type="GO" id="GO:0000032">
    <property type="term" value="P:cell wall mannoprotein biosynthetic process"/>
    <property type="evidence" value="ECO:0007669"/>
    <property type="project" value="TreeGrafter"/>
</dbReference>
<comment type="subcellular location">
    <subcellularLocation>
        <location evidence="1">Membrane</location>
        <topology evidence="1">Single-pass type II membrane protein</topology>
    </subcellularLocation>
</comment>
<keyword evidence="9" id="KW-1185">Reference proteome</keyword>
<gene>
    <name evidence="8" type="ORF">DIURU_004259</name>
</gene>
<feature type="chain" id="PRO_5024946360" evidence="7">
    <location>
        <begin position="18"/>
        <end position="368"/>
    </location>
</feature>
<dbReference type="VEuPathDB" id="FungiDB:DIURU_004259"/>
<dbReference type="FunFam" id="3.90.550.10:FF:000051">
    <property type="entry name" value="Alpha-1,2-mannosyltransferase (Ktr4)"/>
    <property type="match status" value="1"/>
</dbReference>
<dbReference type="PIRSF" id="PIRSF018153">
    <property type="entry name" value="Glyco_trans_15"/>
    <property type="match status" value="1"/>
</dbReference>
<dbReference type="InterPro" id="IPR002685">
    <property type="entry name" value="Glyco_trans_15"/>
</dbReference>
<sequence>MLHWWLSLTLWIALACGLEHHYQDSSQFKSWLQQLETTDTVEVVHSTLPPTSTNATFLVLCQNSDVYDMLETIHNFQERFPYAYDWTFLNDEPFTKDFIYLVGSRFSAGRISFGTIPKEHWGWPEHIDVDLAHLSFEQLSGFPYGSSESYRHMCRWFSGFFYHHPLLSRYQYYWRVEPDVRLTCDIPRDLFKYMADHDVWYGYALTIFEYRETIRSLWSTFKEFLATEPAVENNLPLLPMVQNDDEYQSYNLCHFWNNFEIANLDLFRNDKYQRLFDHLDQSGGFYYERWGDAPIHTLAVVLALNQSQVHWFDEIGYSHRPYHQCPQNDHKWIQNRCVCDPDDDFSFGSYSCTPHFLKVTGQKVDFGE</sequence>
<dbReference type="AlphaFoldDB" id="A0A642UKG3"/>
<reference evidence="8 9" key="1">
    <citation type="submission" date="2019-07" db="EMBL/GenBank/DDBJ databases">
        <title>Genome assembly of two rare yeast pathogens: Diutina rugosa and Trichomonascus ciferrii.</title>
        <authorList>
            <person name="Mixao V."/>
            <person name="Saus E."/>
            <person name="Hansen A."/>
            <person name="Lass-Flor C."/>
            <person name="Gabaldon T."/>
        </authorList>
    </citation>
    <scope>NUCLEOTIDE SEQUENCE [LARGE SCALE GENOMIC DNA]</scope>
    <source>
        <strain evidence="8 9">CBS 613</strain>
    </source>
</reference>
<keyword evidence="5" id="KW-0812">Transmembrane</keyword>
<evidence type="ECO:0000313" key="9">
    <source>
        <dbReference type="Proteomes" id="UP000449547"/>
    </source>
</evidence>
<name>A0A642UKG3_DIURU</name>
<evidence type="ECO:0000256" key="7">
    <source>
        <dbReference type="SAM" id="SignalP"/>
    </source>
</evidence>
<comment type="similarity">
    <text evidence="2">Belongs to the glycosyltransferase 15 family.</text>
</comment>
<dbReference type="PANTHER" id="PTHR31121:SF6">
    <property type="entry name" value="ALPHA-1,2 MANNOSYLTRANSFERASE KTR1"/>
    <property type="match status" value="1"/>
</dbReference>
<protein>
    <submittedName>
        <fullName evidence="8">Uncharacterized protein</fullName>
    </submittedName>
</protein>
<keyword evidence="7" id="KW-0732">Signal</keyword>
<dbReference type="RefSeq" id="XP_034010993.1">
    <property type="nucleotide sequence ID" value="XM_034157112.1"/>
</dbReference>
<evidence type="ECO:0000256" key="4">
    <source>
        <dbReference type="ARBA" id="ARBA00022679"/>
    </source>
</evidence>
<dbReference type="GO" id="GO:0006487">
    <property type="term" value="P:protein N-linked glycosylation"/>
    <property type="evidence" value="ECO:0007669"/>
    <property type="project" value="TreeGrafter"/>
</dbReference>
<evidence type="ECO:0000256" key="3">
    <source>
        <dbReference type="ARBA" id="ARBA00022676"/>
    </source>
</evidence>
<proteinExistence type="inferred from homology"/>
<dbReference type="SUPFAM" id="SSF53448">
    <property type="entry name" value="Nucleotide-diphospho-sugar transferases"/>
    <property type="match status" value="1"/>
</dbReference>
<dbReference type="GO" id="GO:0016020">
    <property type="term" value="C:membrane"/>
    <property type="evidence" value="ECO:0007669"/>
    <property type="project" value="UniProtKB-SubCell"/>
</dbReference>
<comment type="caution">
    <text evidence="8">The sequence shown here is derived from an EMBL/GenBank/DDBJ whole genome shotgun (WGS) entry which is preliminary data.</text>
</comment>
<evidence type="ECO:0000313" key="8">
    <source>
        <dbReference type="EMBL" id="KAA8899592.1"/>
    </source>
</evidence>